<dbReference type="Pfam" id="PF13547">
    <property type="entry name" value="GTA_TIM"/>
    <property type="match status" value="1"/>
</dbReference>
<dbReference type="RefSeq" id="WP_039615917.1">
    <property type="nucleotide sequence ID" value="NZ_CP047166.1"/>
</dbReference>
<evidence type="ECO:0000259" key="4">
    <source>
        <dbReference type="Pfam" id="PF23666"/>
    </source>
</evidence>
<dbReference type="InterPro" id="IPR017853">
    <property type="entry name" value="GH"/>
</dbReference>
<keyword evidence="6" id="KW-1185">Reference proteome</keyword>
<dbReference type="InterPro" id="IPR025195">
    <property type="entry name" value="GTA_TIM_dom"/>
</dbReference>
<dbReference type="CDD" id="cd19607">
    <property type="entry name" value="GTA_TIM-barrel-like"/>
    <property type="match status" value="1"/>
</dbReference>
<dbReference type="EMBL" id="CP047166">
    <property type="protein sequence ID" value="QRF66277.1"/>
    <property type="molecule type" value="Genomic_DNA"/>
</dbReference>
<evidence type="ECO:0000256" key="1">
    <source>
        <dbReference type="SAM" id="MobiDB-lite"/>
    </source>
</evidence>
<reference evidence="5 6" key="1">
    <citation type="submission" date="2019-12" db="EMBL/GenBank/DDBJ databases">
        <title>Complete Genome Sequence of a Quorum-Sensing Bacterium,Rhodobacteraceae bacterium C31, Isolated from a marine microalgae symbiotic bacteria.</title>
        <authorList>
            <person name="Zhang Y."/>
        </authorList>
    </citation>
    <scope>NUCLEOTIDE SEQUENCE [LARGE SCALE GENOMIC DNA]</scope>
    <source>
        <strain evidence="5 6">C31</strain>
    </source>
</reference>
<dbReference type="Proteomes" id="UP000596387">
    <property type="component" value="Chromosome"/>
</dbReference>
<feature type="domain" description="GTA TIM-barrel-like" evidence="2">
    <location>
        <begin position="465"/>
        <end position="760"/>
    </location>
</feature>
<dbReference type="Pfam" id="PF23666">
    <property type="entry name" value="Rcc01698_C"/>
    <property type="match status" value="1"/>
</dbReference>
<proteinExistence type="predicted"/>
<feature type="domain" description="Tip attachment protein J" evidence="3">
    <location>
        <begin position="819"/>
        <end position="981"/>
    </location>
</feature>
<dbReference type="InterPro" id="IPR056490">
    <property type="entry name" value="Rcc01698_C"/>
</dbReference>
<dbReference type="Gene3D" id="3.20.20.80">
    <property type="entry name" value="Glycosidases"/>
    <property type="match status" value="1"/>
</dbReference>
<feature type="region of interest" description="Disordered" evidence="1">
    <location>
        <begin position="684"/>
        <end position="704"/>
    </location>
</feature>
<dbReference type="SUPFAM" id="SSF51445">
    <property type="entry name" value="(Trans)glycosidases"/>
    <property type="match status" value="1"/>
</dbReference>
<protein>
    <submittedName>
        <fullName evidence="5">Host specificity protein</fullName>
    </submittedName>
</protein>
<evidence type="ECO:0000313" key="5">
    <source>
        <dbReference type="EMBL" id="QRF66277.1"/>
    </source>
</evidence>
<gene>
    <name evidence="5" type="ORF">GQA70_08130</name>
</gene>
<evidence type="ECO:0000259" key="2">
    <source>
        <dbReference type="Pfam" id="PF13547"/>
    </source>
</evidence>
<evidence type="ECO:0000259" key="3">
    <source>
        <dbReference type="Pfam" id="PF13550"/>
    </source>
</evidence>
<dbReference type="Pfam" id="PF13550">
    <property type="entry name" value="Phage-tail_3"/>
    <property type="match status" value="1"/>
</dbReference>
<dbReference type="InterPro" id="IPR032876">
    <property type="entry name" value="J_dom"/>
</dbReference>
<accession>A0ABX7F903</accession>
<sequence length="1327" mass="143947">MATILLSAAGAALGSSLGGSVLGLSMTAVGRFIGATIGRSLDQRLMGQGSEAVETGRIERFRVTGAGEGAPISQVYGRMRLGGHVIWASEFTEHVDESGGGGGGKGAPKQPKVRQYSYSVSLAIALCEGEITSVQRVWADGAEVAVRNLNMRVYKGTRDQAPDPTIEAVEGIGAVPAYRGTAYVVFEDLGLEAFGNRVPQFSFEVTRPDLGEGDVPGLLQGVAMIPGTGEYALATEPVYMSYMADPEAPPPTDSLWTFGSEVQAVRQSSGPKVANVNTPSEAPDFITSLAQLTEEAPNCGAVSLIVSWFGDDLRCGDCTIRPKVEQAEHDGTTMPWRVSGLSRGEAGLVPRDGDRPVYGGTPADASVIQALRRMQGQGLAVLYYPFILMDQMAGNGLTDPWSGAADQPVLPWRGRISLSMAPGREGSPDRTAQADAEVATFFGTASASDFTIGSGSIVYSGPDEWRYRRFILHQAALCAVAGGVDSFCIGSEMRGLTHIRGAGGFAAVAALRDLAAECRAILGPQVKIGYAADWTEYFGYHPRDGSGDLYFHLDPLWADEAIDFVGIDNYMPLSDWRDGDGHADAGWGAVHNIDYLRANIEGGEGYDWYYPSPEARAAQRREPITDGAHDEPWVWRYKDIRNWWANRHHERIGGVRQEAPTDWEPQGKPVWFTELGCAAIDKGTNQPNKFLDPKSSESTLPRYSNGMRDETIQHQYLRAMLGYWGEPAHNPLSEVYGGPMLDMSRAFVWAWDARPYPWFPGLGALWSDGGNYRRGHWLNGRLSGRTLASVVTEICQRVGLNDIDTSQLHGFVRGYAVTDVQDARRSLQPLMLTHGFDAIERDGVLVFRMRSGRNAVDLDRADLAVTEDIEGDLAEIRAGEAEMAGRVRVGFVLADADHQVVSEETVLPDERTHAVSETGLQMALTRAEGRQTAERWLAEARVARDTMRFALPPSKLALGAGDIVRLPSRSGPTLARIDKVEVMEHQIVDAVRIEPDVFQPSQFDEADALLRPFVPAVPVTPLFLDLPLLTGEEVPHAPHLALTAEPWPGSVAVYASAEDANYTLNSLVAGQSVVGVTENNLHAAPPGRIDRGEAVHVVLNGGALQSISDEAFLAGGNVMAVGDGSPGNWEIFQFRDAQLLAPNQWLLSHRLRGQAGSDGIMPEVWPRGSIVVLMNGMPTQIALKAVERRLNRHYRIGPARRPYDDPSYIYRQGAFDGNGLRPYRPAHLRAEGTPGSDIGLSWVRRTRIEGDSWDGLEVPLGEESERYLVRVQQGETVIRETTTATPVWTYTAAVQGDDAISGAFDIHVAQVSASYGPGPFARLTLGA</sequence>
<organism evidence="5 6">
    <name type="scientific">Ponticoccus alexandrii</name>
    <dbReference type="NCBI Taxonomy" id="1943633"/>
    <lineage>
        <taxon>Bacteria</taxon>
        <taxon>Pseudomonadati</taxon>
        <taxon>Pseudomonadota</taxon>
        <taxon>Alphaproteobacteria</taxon>
        <taxon>Rhodobacterales</taxon>
        <taxon>Roseobacteraceae</taxon>
        <taxon>Ponticoccus</taxon>
    </lineage>
</organism>
<name>A0ABX7F903_9RHOB</name>
<evidence type="ECO:0000313" key="6">
    <source>
        <dbReference type="Proteomes" id="UP000596387"/>
    </source>
</evidence>
<feature type="domain" description="Rcc01698-like C-terminal" evidence="4">
    <location>
        <begin position="1072"/>
        <end position="1172"/>
    </location>
</feature>